<gene>
    <name evidence="2" type="ORF">SCARR_01412</name>
</gene>
<name>A0A6C2UJ60_9BACT</name>
<accession>A0A6C2UJ60</accession>
<feature type="region of interest" description="Disordered" evidence="1">
    <location>
        <begin position="82"/>
        <end position="105"/>
    </location>
</feature>
<dbReference type="EMBL" id="CAAHFH010000001">
    <property type="protein sequence ID" value="VGO19354.1"/>
    <property type="molecule type" value="Genomic_DNA"/>
</dbReference>
<evidence type="ECO:0000256" key="1">
    <source>
        <dbReference type="SAM" id="MobiDB-lite"/>
    </source>
</evidence>
<keyword evidence="3" id="KW-1185">Reference proteome</keyword>
<proteinExistence type="predicted"/>
<dbReference type="PANTHER" id="PTHR36453:SF1">
    <property type="entry name" value="RIGHT HANDED BETA HELIX DOMAIN-CONTAINING PROTEIN"/>
    <property type="match status" value="1"/>
</dbReference>
<dbReference type="SUPFAM" id="SSF51126">
    <property type="entry name" value="Pectin lyase-like"/>
    <property type="match status" value="1"/>
</dbReference>
<dbReference type="InterPro" id="IPR036034">
    <property type="entry name" value="PDZ_sf"/>
</dbReference>
<organism evidence="2 3">
    <name type="scientific">Pontiella sulfatireligans</name>
    <dbReference type="NCBI Taxonomy" id="2750658"/>
    <lineage>
        <taxon>Bacteria</taxon>
        <taxon>Pseudomonadati</taxon>
        <taxon>Kiritimatiellota</taxon>
        <taxon>Kiritimatiellia</taxon>
        <taxon>Kiritimatiellales</taxon>
        <taxon>Pontiellaceae</taxon>
        <taxon>Pontiella</taxon>
    </lineage>
</organism>
<reference evidence="2 3" key="1">
    <citation type="submission" date="2019-04" db="EMBL/GenBank/DDBJ databases">
        <authorList>
            <person name="Van Vliet M D."/>
        </authorList>
    </citation>
    <scope>NUCLEOTIDE SEQUENCE [LARGE SCALE GENOMIC DNA]</scope>
    <source>
        <strain evidence="2 3">F21</strain>
    </source>
</reference>
<dbReference type="InterPro" id="IPR012334">
    <property type="entry name" value="Pectin_lyas_fold"/>
</dbReference>
<dbReference type="PANTHER" id="PTHR36453">
    <property type="entry name" value="SECRETED PROTEIN-RELATED"/>
    <property type="match status" value="1"/>
</dbReference>
<dbReference type="InterPro" id="IPR011050">
    <property type="entry name" value="Pectin_lyase_fold/virulence"/>
</dbReference>
<dbReference type="Gene3D" id="2.160.20.10">
    <property type="entry name" value="Single-stranded right-handed beta-helix, Pectin lyase-like"/>
    <property type="match status" value="1"/>
</dbReference>
<dbReference type="Proteomes" id="UP000346198">
    <property type="component" value="Unassembled WGS sequence"/>
</dbReference>
<evidence type="ECO:0008006" key="4">
    <source>
        <dbReference type="Google" id="ProtNLM"/>
    </source>
</evidence>
<dbReference type="SUPFAM" id="SSF50156">
    <property type="entry name" value="PDZ domain-like"/>
    <property type="match status" value="1"/>
</dbReference>
<protein>
    <recommendedName>
        <fullName evidence="4">PDZ domain-containing protein</fullName>
    </recommendedName>
</protein>
<dbReference type="Gene3D" id="2.30.42.10">
    <property type="match status" value="1"/>
</dbReference>
<sequence>MVIHGGTYRFAEPLRLEPRDSGVTYRAAKGESVVFTGAEKLSLKWEPWKNSIYRAKLERDLSMDQLFVDGVRQHMARYPNYQESEIQSTSKDKKHHRTTPYNGGAANAWSKDKASEWADPTGAYMHAMHKGLWGGIQYKVTGKKADGSLAYEGGLQNNRMASMDMSPVHKDFRMIENVFEELDTPAEWFFNQREGWLYYKPAAGVDLAEKPLVEAVFELRHLVEVYGQIVEPVAQMTVEGGSKVKLAIDLPEVIKPVQHVAFKGITFTGTARTFMETKEPLLRSDWTIYRGGAMHIRGGEDVLIQDCTFTQIGGNAVFVDAYNRRVTVKSCVFKENGATDVNFVGSLAAVRSPMFQYGAPPMGIEDFDTEPGPKTDDYPADCLVEDCVMTLCGRVEKQTAGVNISMSSRITVRHNSIFMVPRAAINICDGTWGGHLIEWNDCFDTVLETGDHGSFNSWGRDRFWWPASPAGPRNRDKNGVTEIEKFMQKHPDMMRWDAIEPVVMRNNRMFCVNGWDIDLDDGLSNYEIYDNLCLSGGLKTREGYYRKVFNNIIFKHYTCNVPYPAPVYDEFYSNVILGEHYVQSVPGLWKGSRDRILFHNPEIKNPIPATAITEFSLDDMNSLVGNARFANAAKGDFTVPADSPVVKLGFKNFPMSGFGVVSEHLKAMVPEMKFALPETYFDNTLKNAAPKQVIWGARIETLSTESQMTAYGSRGLGGTIIMTLPAKSKLATMGFELDDVVLVVNGMDIRTVPDFKRAIVNRCKPGKTYKAKVLRGQKEMDLTFVR</sequence>
<dbReference type="AlphaFoldDB" id="A0A6C2UJ60"/>
<evidence type="ECO:0000313" key="2">
    <source>
        <dbReference type="EMBL" id="VGO19354.1"/>
    </source>
</evidence>
<evidence type="ECO:0000313" key="3">
    <source>
        <dbReference type="Proteomes" id="UP000346198"/>
    </source>
</evidence>